<keyword evidence="16" id="KW-0472">Membrane</keyword>
<dbReference type="PROSITE" id="PS00792">
    <property type="entry name" value="DHPS_1"/>
    <property type="match status" value="1"/>
</dbReference>
<comment type="cofactor">
    <cofactor evidence="3">
        <name>Mg(2+)</name>
        <dbReference type="ChEBI" id="CHEBI:18420"/>
    </cofactor>
</comment>
<comment type="pathway">
    <text evidence="5">Cofactor biosynthesis; tetrahydrofolate biosynthesis; 2-amino-4-hydroxy-6-hydroxymethyl-7,8-dihydropteridine diphosphate from 7,8-dihydroneopterin triphosphate: step 4/4.</text>
</comment>
<dbReference type="InterPro" id="IPR011005">
    <property type="entry name" value="Dihydropteroate_synth-like_sf"/>
</dbReference>
<dbReference type="CDD" id="cd00483">
    <property type="entry name" value="HPPK"/>
    <property type="match status" value="1"/>
</dbReference>
<dbReference type="Pfam" id="PF00809">
    <property type="entry name" value="Pterin_bind"/>
    <property type="match status" value="1"/>
</dbReference>
<keyword evidence="9" id="KW-0547">Nucleotide-binding</keyword>
<evidence type="ECO:0000256" key="10">
    <source>
        <dbReference type="ARBA" id="ARBA00022777"/>
    </source>
</evidence>
<dbReference type="NCBIfam" id="TIGR01498">
    <property type="entry name" value="folK"/>
    <property type="match status" value="1"/>
</dbReference>
<dbReference type="Proteomes" id="UP001341281">
    <property type="component" value="Chromosome 03"/>
</dbReference>
<dbReference type="InterPro" id="IPR045031">
    <property type="entry name" value="DHP_synth-like"/>
</dbReference>
<keyword evidence="8" id="KW-0479">Metal-binding</keyword>
<evidence type="ECO:0000313" key="19">
    <source>
        <dbReference type="Proteomes" id="UP001341281"/>
    </source>
</evidence>
<dbReference type="GO" id="GO:0046872">
    <property type="term" value="F:metal ion binding"/>
    <property type="evidence" value="ECO:0007669"/>
    <property type="project" value="UniProtKB-KW"/>
</dbReference>
<proteinExistence type="inferred from homology"/>
<evidence type="ECO:0000256" key="15">
    <source>
        <dbReference type="ARBA" id="ARBA00061359"/>
    </source>
</evidence>
<comment type="catalytic activity">
    <reaction evidence="1">
        <text>(7,8-dihydropterin-6-yl)methyl diphosphate + 4-aminobenzoate = 7,8-dihydropteroate + diphosphate</text>
        <dbReference type="Rhea" id="RHEA:19949"/>
        <dbReference type="ChEBI" id="CHEBI:17836"/>
        <dbReference type="ChEBI" id="CHEBI:17839"/>
        <dbReference type="ChEBI" id="CHEBI:33019"/>
        <dbReference type="ChEBI" id="CHEBI:72950"/>
        <dbReference type="EC" id="2.5.1.15"/>
    </reaction>
</comment>
<dbReference type="CDD" id="cd00739">
    <property type="entry name" value="DHPS"/>
    <property type="match status" value="1"/>
</dbReference>
<dbReference type="NCBIfam" id="TIGR01496">
    <property type="entry name" value="DHPS"/>
    <property type="match status" value="1"/>
</dbReference>
<dbReference type="PANTHER" id="PTHR20941:SF1">
    <property type="entry name" value="FOLIC ACID SYNTHESIS PROTEIN FOL1"/>
    <property type="match status" value="1"/>
</dbReference>
<feature type="domain" description="Pterin-binding" evidence="17">
    <location>
        <begin position="253"/>
        <end position="521"/>
    </location>
</feature>
<dbReference type="InterPro" id="IPR000550">
    <property type="entry name" value="Hppk"/>
</dbReference>
<evidence type="ECO:0000256" key="7">
    <source>
        <dbReference type="ARBA" id="ARBA00022679"/>
    </source>
</evidence>
<organism evidence="18 19">
    <name type="scientific">Paspalum notatum var. saurae</name>
    <dbReference type="NCBI Taxonomy" id="547442"/>
    <lineage>
        <taxon>Eukaryota</taxon>
        <taxon>Viridiplantae</taxon>
        <taxon>Streptophyta</taxon>
        <taxon>Embryophyta</taxon>
        <taxon>Tracheophyta</taxon>
        <taxon>Spermatophyta</taxon>
        <taxon>Magnoliopsida</taxon>
        <taxon>Liliopsida</taxon>
        <taxon>Poales</taxon>
        <taxon>Poaceae</taxon>
        <taxon>PACMAD clade</taxon>
        <taxon>Panicoideae</taxon>
        <taxon>Andropogonodae</taxon>
        <taxon>Paspaleae</taxon>
        <taxon>Paspalinae</taxon>
        <taxon>Paspalum</taxon>
    </lineage>
</organism>
<evidence type="ECO:0000256" key="11">
    <source>
        <dbReference type="ARBA" id="ARBA00022840"/>
    </source>
</evidence>
<dbReference type="InterPro" id="IPR035907">
    <property type="entry name" value="Hppk_sf"/>
</dbReference>
<keyword evidence="16" id="KW-0812">Transmembrane</keyword>
<comment type="similarity">
    <text evidence="15">In the N-terminal section; belongs to the HPPK family.</text>
</comment>
<dbReference type="GO" id="GO:0046654">
    <property type="term" value="P:tetrahydrofolate biosynthetic process"/>
    <property type="evidence" value="ECO:0007669"/>
    <property type="project" value="TreeGrafter"/>
</dbReference>
<keyword evidence="11" id="KW-0067">ATP-binding</keyword>
<dbReference type="Pfam" id="PF01288">
    <property type="entry name" value="HPPK"/>
    <property type="match status" value="1"/>
</dbReference>
<dbReference type="FunFam" id="3.20.20.20:FF:000006">
    <property type="entry name" value="Dihydropteroate synthase"/>
    <property type="match status" value="1"/>
</dbReference>
<gene>
    <name evidence="18" type="ORF">U9M48_013911</name>
</gene>
<dbReference type="PROSITE" id="PS00793">
    <property type="entry name" value="DHPS_2"/>
    <property type="match status" value="1"/>
</dbReference>
<evidence type="ECO:0000256" key="9">
    <source>
        <dbReference type="ARBA" id="ARBA00022741"/>
    </source>
</evidence>
<dbReference type="AlphaFoldDB" id="A0AAQ3WK09"/>
<evidence type="ECO:0000256" key="6">
    <source>
        <dbReference type="ARBA" id="ARBA00009951"/>
    </source>
</evidence>
<keyword evidence="16" id="KW-1133">Transmembrane helix</keyword>
<dbReference type="PROSITE" id="PS00794">
    <property type="entry name" value="HPPK"/>
    <property type="match status" value="1"/>
</dbReference>
<keyword evidence="19" id="KW-1185">Reference proteome</keyword>
<accession>A0AAQ3WK09</accession>
<evidence type="ECO:0000256" key="5">
    <source>
        <dbReference type="ARBA" id="ARBA00005051"/>
    </source>
</evidence>
<evidence type="ECO:0000256" key="16">
    <source>
        <dbReference type="SAM" id="Phobius"/>
    </source>
</evidence>
<dbReference type="GO" id="GO:0005524">
    <property type="term" value="F:ATP binding"/>
    <property type="evidence" value="ECO:0007669"/>
    <property type="project" value="UniProtKB-KW"/>
</dbReference>
<name>A0AAQ3WK09_PASNO</name>
<dbReference type="EMBL" id="CP144747">
    <property type="protein sequence ID" value="WVZ64390.1"/>
    <property type="molecule type" value="Genomic_DNA"/>
</dbReference>
<keyword evidence="14" id="KW-0511">Multifunctional enzyme</keyword>
<dbReference type="PROSITE" id="PS50972">
    <property type="entry name" value="PTERIN_BINDING"/>
    <property type="match status" value="1"/>
</dbReference>
<dbReference type="FunFam" id="3.30.70.560:FF:000003">
    <property type="entry name" value="Folate synthesis bifunctional protein"/>
    <property type="match status" value="1"/>
</dbReference>
<dbReference type="InterPro" id="IPR006390">
    <property type="entry name" value="DHP_synth_dom"/>
</dbReference>
<dbReference type="SUPFAM" id="SSF55083">
    <property type="entry name" value="6-hydroxymethyl-7,8-dihydropterin pyrophosphokinase, HPPK"/>
    <property type="match status" value="1"/>
</dbReference>
<dbReference type="Gene3D" id="3.30.70.560">
    <property type="entry name" value="7,8-Dihydro-6-hydroxymethylpterin-pyrophosphokinase HPPK"/>
    <property type="match status" value="1"/>
</dbReference>
<evidence type="ECO:0000313" key="18">
    <source>
        <dbReference type="EMBL" id="WVZ64390.1"/>
    </source>
</evidence>
<comment type="pathway">
    <text evidence="4">Cofactor biosynthesis; tetrahydrofolate biosynthesis; 7,8-dihydrofolate from 2-amino-4-hydroxy-6-hydroxymethyl-7,8-dihydropteridine diphosphate and 4-aminobenzoate: step 1/2.</text>
</comment>
<evidence type="ECO:0000256" key="13">
    <source>
        <dbReference type="ARBA" id="ARBA00022909"/>
    </source>
</evidence>
<evidence type="ECO:0000256" key="2">
    <source>
        <dbReference type="ARBA" id="ARBA00000198"/>
    </source>
</evidence>
<sequence length="1087" mass="118362">MLLHAKEPHRKMYSVAKSCFGGLIPSHSFSVSDICHPLGSSSRPSRHVPFKARSFTQCSLEGCSADQEIVIAMGSNVGDRVSTFDRALQLMKNSGVNITRHACLYETAPAYVTDQPHFLNSAVRGTTRLGPHELLKKLKEIEKDIGRTGGIRYGPRPIDLDILLYGNSQIDSETLIVPHERIHERPFVLAPLVDLLGASSDDLIEASWHSLSKCSGGFFELWNKLGGESIIGTETIKRVLPVGNRLLDWCERTLVMGVLNLTPDSFSDGGKFRQVEAAISQAKLLISEGADIIDVGAQSTRPFAKRLSPNEELERLVPVLDEITKIPDMEGKLLSVDTFYAEVASEAVKRGAHMINDVSGGQLDPRILKVAAELGVPYVAMHMRGDPSTMQNEQNLQYDDVCKEVASELYTQVREAELSGIPLWRIVLDPGIGFSKKSRHNLEVIMGLESIRREMGKMSIGASHVPILLGPSRKRFLGEICNRANPVERDVATVAAVTAGILNGANIVRVHNAGYGADAAKVCDALHRRRLFANTIAYDSDISGFHIVDESGALATARLARTVGLCRLFCRSSMVLSFPSQPASSCSFLLQPWKRGARDCVFGFRISRLLFLVIWMLRYKMMPMQKIRIFWRDPDATDSSSDEDGQKPKKEKTITREMPVPVKKRKTSKPLKTIMPCGTKYVKGPERKVPSGGYRGVPQWGLGRWQAEIHNPLTKGQEYSSHNAEDAAGVAYQAKQNQCRAEMLAMKAQPSVSEHVAFSNSSLASSVYSSVSSEQKVQEAQKRVGLFVEIHHEPLDESLLTPTPREISEGATLDWKCELPDIDSVSLAAKLPHDDLTRPEDMFPVSDFISADTTKPPDDDYIGLADISHLHPPFKDPEFDWDSELDWSWFDFASLEHELGLLKNHKMMMTPFQSEVDGGTQVAIVSPLDGGAALKGDVAARDRRELDGVLDLAHEDGEEGHGLADAGVVDAHEAAAAGGVVGALAAMPEAVPAAVGVLALALMVVDMVVVVDVAVAVIVVVVVCLRLVGRGGSRGAVAVQLQRLRGVGPGEAAQAAGLVGQVELRAAEHLRGGAVPAGDVCSDEDER</sequence>
<evidence type="ECO:0000256" key="8">
    <source>
        <dbReference type="ARBA" id="ARBA00022723"/>
    </source>
</evidence>
<protein>
    <recommendedName>
        <fullName evidence="17">Pterin-binding domain-containing protein</fullName>
    </recommendedName>
</protein>
<dbReference type="InterPro" id="IPR000489">
    <property type="entry name" value="Pterin-binding_dom"/>
</dbReference>
<dbReference type="GO" id="GO:0005737">
    <property type="term" value="C:cytoplasm"/>
    <property type="evidence" value="ECO:0007669"/>
    <property type="project" value="UniProtKB-ARBA"/>
</dbReference>
<comment type="similarity">
    <text evidence="6">In the C-terminal section; belongs to the DHPS family.</text>
</comment>
<comment type="catalytic activity">
    <reaction evidence="2">
        <text>6-hydroxymethyl-7,8-dihydropterin + ATP = (7,8-dihydropterin-6-yl)methyl diphosphate + AMP + H(+)</text>
        <dbReference type="Rhea" id="RHEA:11412"/>
        <dbReference type="ChEBI" id="CHEBI:15378"/>
        <dbReference type="ChEBI" id="CHEBI:30616"/>
        <dbReference type="ChEBI" id="CHEBI:44841"/>
        <dbReference type="ChEBI" id="CHEBI:72950"/>
        <dbReference type="ChEBI" id="CHEBI:456215"/>
        <dbReference type="EC" id="2.7.6.3"/>
    </reaction>
</comment>
<dbReference type="GO" id="GO:0004156">
    <property type="term" value="F:dihydropteroate synthase activity"/>
    <property type="evidence" value="ECO:0007669"/>
    <property type="project" value="UniProtKB-EC"/>
</dbReference>
<evidence type="ECO:0000256" key="3">
    <source>
        <dbReference type="ARBA" id="ARBA00001946"/>
    </source>
</evidence>
<dbReference type="SUPFAM" id="SSF51717">
    <property type="entry name" value="Dihydropteroate synthetase-like"/>
    <property type="match status" value="1"/>
</dbReference>
<evidence type="ECO:0000259" key="17">
    <source>
        <dbReference type="PROSITE" id="PS50972"/>
    </source>
</evidence>
<dbReference type="GO" id="GO:0046656">
    <property type="term" value="P:folic acid biosynthetic process"/>
    <property type="evidence" value="ECO:0007669"/>
    <property type="project" value="UniProtKB-KW"/>
</dbReference>
<reference evidence="18 19" key="1">
    <citation type="submission" date="2024-02" db="EMBL/GenBank/DDBJ databases">
        <title>High-quality chromosome-scale genome assembly of Pensacola bahiagrass (Paspalum notatum Flugge var. saurae).</title>
        <authorList>
            <person name="Vega J.M."/>
            <person name="Podio M."/>
            <person name="Orjuela J."/>
            <person name="Siena L.A."/>
            <person name="Pessino S.C."/>
            <person name="Combes M.C."/>
            <person name="Mariac C."/>
            <person name="Albertini E."/>
            <person name="Pupilli F."/>
            <person name="Ortiz J.P.A."/>
            <person name="Leblanc O."/>
        </authorList>
    </citation>
    <scope>NUCLEOTIDE SEQUENCE [LARGE SCALE GENOMIC DNA]</scope>
    <source>
        <strain evidence="18">R1</strain>
        <tissue evidence="18">Leaf</tissue>
    </source>
</reference>
<evidence type="ECO:0000256" key="14">
    <source>
        <dbReference type="ARBA" id="ARBA00023268"/>
    </source>
</evidence>
<evidence type="ECO:0000256" key="4">
    <source>
        <dbReference type="ARBA" id="ARBA00004763"/>
    </source>
</evidence>
<keyword evidence="10" id="KW-0418">Kinase</keyword>
<dbReference type="GO" id="GO:0016301">
    <property type="term" value="F:kinase activity"/>
    <property type="evidence" value="ECO:0007669"/>
    <property type="project" value="UniProtKB-KW"/>
</dbReference>
<dbReference type="GO" id="GO:0003848">
    <property type="term" value="F:2-amino-4-hydroxy-6-hydroxymethyldihydropteridine diphosphokinase activity"/>
    <property type="evidence" value="ECO:0007669"/>
    <property type="project" value="UniProtKB-EC"/>
</dbReference>
<keyword evidence="7" id="KW-0808">Transferase</keyword>
<dbReference type="Gene3D" id="3.20.20.20">
    <property type="entry name" value="Dihydropteroate synthase-like"/>
    <property type="match status" value="1"/>
</dbReference>
<keyword evidence="12" id="KW-0460">Magnesium</keyword>
<evidence type="ECO:0000256" key="12">
    <source>
        <dbReference type="ARBA" id="ARBA00022842"/>
    </source>
</evidence>
<keyword evidence="13" id="KW-0289">Folate biosynthesis</keyword>
<evidence type="ECO:0000256" key="1">
    <source>
        <dbReference type="ARBA" id="ARBA00000012"/>
    </source>
</evidence>
<dbReference type="PANTHER" id="PTHR20941">
    <property type="entry name" value="FOLATE SYNTHESIS PROTEINS"/>
    <property type="match status" value="1"/>
</dbReference>
<feature type="transmembrane region" description="Helical" evidence="16">
    <location>
        <begin position="1008"/>
        <end position="1028"/>
    </location>
</feature>